<evidence type="ECO:0000313" key="2">
    <source>
        <dbReference type="EMBL" id="NIK73217.1"/>
    </source>
</evidence>
<keyword evidence="1" id="KW-0472">Membrane</keyword>
<dbReference type="Proteomes" id="UP000537126">
    <property type="component" value="Unassembled WGS sequence"/>
</dbReference>
<keyword evidence="1" id="KW-1133">Transmembrane helix</keyword>
<sequence length="159" mass="18332">MKIKRITQTGVLLLMLGAPVLVFVTLYLFGENHYDLPYEGRYELKAPGDTLPLPLPESQLPWLSRGKVHIVRLKATAPSPATEAQWQRLQVYFRTNKTVMLHDIAPDSLHLSYLSPWHDYRQQPFVLVDKQGYVRGHYGSDMEEYDRLITETLIAVKLP</sequence>
<keyword evidence="3" id="KW-1185">Reference proteome</keyword>
<comment type="caution">
    <text evidence="2">The sequence shown here is derived from an EMBL/GenBank/DDBJ whole genome shotgun (WGS) entry which is preliminary data.</text>
</comment>
<dbReference type="AlphaFoldDB" id="A0A846MPG9"/>
<protein>
    <submittedName>
        <fullName evidence="2">Uncharacterized protein</fullName>
    </submittedName>
</protein>
<evidence type="ECO:0000313" key="3">
    <source>
        <dbReference type="Proteomes" id="UP000537126"/>
    </source>
</evidence>
<accession>A0A846MPG9</accession>
<dbReference type="RefSeq" id="WP_166918480.1">
    <property type="nucleotide sequence ID" value="NZ_JAASRN010000001.1"/>
</dbReference>
<dbReference type="EMBL" id="JAASRN010000001">
    <property type="protein sequence ID" value="NIK73217.1"/>
    <property type="molecule type" value="Genomic_DNA"/>
</dbReference>
<gene>
    <name evidence="2" type="ORF">FHS56_000703</name>
</gene>
<name>A0A846MPG9_9BACT</name>
<reference evidence="2 3" key="1">
    <citation type="submission" date="2020-03" db="EMBL/GenBank/DDBJ databases">
        <title>Genomic Encyclopedia of Type Strains, Phase IV (KMG-IV): sequencing the most valuable type-strain genomes for metagenomic binning, comparative biology and taxonomic classification.</title>
        <authorList>
            <person name="Goeker M."/>
        </authorList>
    </citation>
    <scope>NUCLEOTIDE SEQUENCE [LARGE SCALE GENOMIC DNA]</scope>
    <source>
        <strain evidence="2 3">DSM 5718</strain>
    </source>
</reference>
<proteinExistence type="predicted"/>
<evidence type="ECO:0000256" key="1">
    <source>
        <dbReference type="SAM" id="Phobius"/>
    </source>
</evidence>
<keyword evidence="1" id="KW-0812">Transmembrane</keyword>
<organism evidence="2 3">
    <name type="scientific">Thermonema lapsum</name>
    <dbReference type="NCBI Taxonomy" id="28195"/>
    <lineage>
        <taxon>Bacteria</taxon>
        <taxon>Pseudomonadati</taxon>
        <taxon>Bacteroidota</taxon>
        <taxon>Cytophagia</taxon>
        <taxon>Cytophagales</taxon>
        <taxon>Thermonemataceae</taxon>
        <taxon>Thermonema</taxon>
    </lineage>
</organism>
<feature type="transmembrane region" description="Helical" evidence="1">
    <location>
        <begin position="12"/>
        <end position="30"/>
    </location>
</feature>